<dbReference type="Pfam" id="PF05239">
    <property type="entry name" value="PRC"/>
    <property type="match status" value="2"/>
</dbReference>
<evidence type="ECO:0000313" key="3">
    <source>
        <dbReference type="EMBL" id="MDF9407719.1"/>
    </source>
</evidence>
<dbReference type="EMBL" id="JAKOAV010000006">
    <property type="protein sequence ID" value="MDF9407719.1"/>
    <property type="molecule type" value="Genomic_DNA"/>
</dbReference>
<dbReference type="PANTHER" id="PTHR36740:SF1">
    <property type="entry name" value="PRC-BARREL DOMAIN-CONTAINING PROTEIN"/>
    <property type="match status" value="1"/>
</dbReference>
<evidence type="ECO:0000313" key="4">
    <source>
        <dbReference type="Proteomes" id="UP001154312"/>
    </source>
</evidence>
<feature type="domain" description="PRC-barrel" evidence="2">
    <location>
        <begin position="93"/>
        <end position="157"/>
    </location>
</feature>
<gene>
    <name evidence="3" type="ORF">L7E55_04985</name>
</gene>
<sequence length="275" mass="30254">MKKSKRFASLSVISLEEGQQIGTVKGLIVDPANKKVAALIIEQKGWFKEQRFIPYHKVHSVGSDAITIEKNTCVEKASNLSEIVRLLKDKVGVIGSKIVAENGTVLGYVDEFYVDLETGAIAGLEFSGNLLNSVIKGRAFLDIAHVRTLGKDVTIITDEGLENIFKLEGGLQETVKNIRESTGQLWDTTVQKTKELSTSINKKVKKDKKTDPKPDDQASNFHDDLTRNQDKSAAPEEPSSQEQPADKKDATKEPLEETVITPSEDNDRKDAPPPA</sequence>
<keyword evidence="4" id="KW-1185">Reference proteome</keyword>
<accession>A0A9X4JSY0</accession>
<dbReference type="AlphaFoldDB" id="A0A9X4JSY0"/>
<feature type="compositionally biased region" description="Basic and acidic residues" evidence="1">
    <location>
        <begin position="208"/>
        <end position="234"/>
    </location>
</feature>
<dbReference type="RefSeq" id="WP_277442957.1">
    <property type="nucleotide sequence ID" value="NZ_JAKOAV010000006.1"/>
</dbReference>
<dbReference type="Proteomes" id="UP001154312">
    <property type="component" value="Unassembled WGS sequence"/>
</dbReference>
<dbReference type="Gene3D" id="2.30.30.240">
    <property type="entry name" value="PRC-barrel domain"/>
    <property type="match status" value="2"/>
</dbReference>
<evidence type="ECO:0000259" key="2">
    <source>
        <dbReference type="Pfam" id="PF05239"/>
    </source>
</evidence>
<comment type="caution">
    <text evidence="3">The sequence shown here is derived from an EMBL/GenBank/DDBJ whole genome shotgun (WGS) entry which is preliminary data.</text>
</comment>
<organism evidence="3 4">
    <name type="scientific">Pelotomaculum isophthalicicum JI</name>
    <dbReference type="NCBI Taxonomy" id="947010"/>
    <lineage>
        <taxon>Bacteria</taxon>
        <taxon>Bacillati</taxon>
        <taxon>Bacillota</taxon>
        <taxon>Clostridia</taxon>
        <taxon>Eubacteriales</taxon>
        <taxon>Desulfotomaculaceae</taxon>
        <taxon>Pelotomaculum</taxon>
    </lineage>
</organism>
<dbReference type="SUPFAM" id="SSF50346">
    <property type="entry name" value="PRC-barrel domain"/>
    <property type="match status" value="2"/>
</dbReference>
<reference evidence="3" key="1">
    <citation type="submission" date="2022-02" db="EMBL/GenBank/DDBJ databases">
        <authorList>
            <person name="Leng L."/>
        </authorList>
    </citation>
    <scope>NUCLEOTIDE SEQUENCE</scope>
    <source>
        <strain evidence="3">JI</strain>
    </source>
</reference>
<feature type="compositionally biased region" description="Basic and acidic residues" evidence="1">
    <location>
        <begin position="244"/>
        <end position="255"/>
    </location>
</feature>
<proteinExistence type="predicted"/>
<dbReference type="InterPro" id="IPR027275">
    <property type="entry name" value="PRC-brl_dom"/>
</dbReference>
<feature type="region of interest" description="Disordered" evidence="1">
    <location>
        <begin position="201"/>
        <end position="275"/>
    </location>
</feature>
<feature type="domain" description="PRC-barrel" evidence="2">
    <location>
        <begin position="10"/>
        <end position="69"/>
    </location>
</feature>
<dbReference type="InterPro" id="IPR011033">
    <property type="entry name" value="PRC_barrel-like_sf"/>
</dbReference>
<dbReference type="PANTHER" id="PTHR36740">
    <property type="entry name" value="PRC DOMAIN-CONTAINING PROTEIN"/>
    <property type="match status" value="1"/>
</dbReference>
<name>A0A9X4JSY0_9FIRM</name>
<feature type="compositionally biased region" description="Basic and acidic residues" evidence="1">
    <location>
        <begin position="265"/>
        <end position="275"/>
    </location>
</feature>
<protein>
    <submittedName>
        <fullName evidence="3">PRC-barrel domain-containing protein</fullName>
    </submittedName>
</protein>
<evidence type="ECO:0000256" key="1">
    <source>
        <dbReference type="SAM" id="MobiDB-lite"/>
    </source>
</evidence>